<reference evidence="7 9" key="2">
    <citation type="submission" date="2014-10" db="EMBL/GenBank/DDBJ databases">
        <title>Paracoccus sanguinis sp. nov., isolated from clinical specimens of New York State patients.</title>
        <authorList>
            <person name="Mingle L.A."/>
            <person name="Cole J.A."/>
            <person name="Lapierre P."/>
            <person name="Musser K.A."/>
        </authorList>
    </citation>
    <scope>NUCLEOTIDE SEQUENCE [LARGE SCALE GENOMIC DNA]</scope>
    <source>
        <strain evidence="7 9">JCM 14014</strain>
    </source>
</reference>
<evidence type="ECO:0000256" key="5">
    <source>
        <dbReference type="SAM" id="SignalP"/>
    </source>
</evidence>
<evidence type="ECO:0000256" key="3">
    <source>
        <dbReference type="ARBA" id="ARBA00023157"/>
    </source>
</evidence>
<accession>A0A099F7I1</accession>
<dbReference type="PROSITE" id="PS00194">
    <property type="entry name" value="THIOREDOXIN_1"/>
    <property type="match status" value="1"/>
</dbReference>
<feature type="domain" description="Thioredoxin" evidence="6">
    <location>
        <begin position="25"/>
        <end position="162"/>
    </location>
</feature>
<dbReference type="CDD" id="cd02966">
    <property type="entry name" value="TlpA_like_family"/>
    <property type="match status" value="1"/>
</dbReference>
<proteinExistence type="predicted"/>
<dbReference type="RefSeq" id="WP_036737762.1">
    <property type="nucleotide sequence ID" value="NZ_FOJO01000002.1"/>
</dbReference>
<dbReference type="InterPro" id="IPR013740">
    <property type="entry name" value="Redoxin"/>
</dbReference>
<evidence type="ECO:0000313" key="7">
    <source>
        <dbReference type="EMBL" id="KGJ06655.1"/>
    </source>
</evidence>
<reference evidence="8 10" key="3">
    <citation type="submission" date="2016-10" db="EMBL/GenBank/DDBJ databases">
        <authorList>
            <person name="de Groot N.N."/>
        </authorList>
    </citation>
    <scope>NUCLEOTIDE SEQUENCE [LARGE SCALE GENOMIC DNA]</scope>
    <source>
        <strain evidence="8 10">CGMCC 1.6117</strain>
    </source>
</reference>
<comment type="subcellular location">
    <subcellularLocation>
        <location evidence="1">Cell envelope</location>
    </subcellularLocation>
</comment>
<sequence length="162" mass="17814">MTRILHLIALIGLLALAACKDEAAIEVGQPVPDLAVLDRDGNPVDLAAYRGKVVFVNFWQSGCGPCLVEMPEIEQVYQDLRSRGFEVLAINMGQDGDTIENTRRRTGVSYPLLADRLKLASVQFGVLAVPTSFLIDRDGRLVERINGPLTRAQLETRLAQLL</sequence>
<keyword evidence="9" id="KW-1185">Reference proteome</keyword>
<feature type="chain" id="PRO_5010409481" evidence="5">
    <location>
        <begin position="18"/>
        <end position="162"/>
    </location>
</feature>
<feature type="signal peptide" evidence="5">
    <location>
        <begin position="1"/>
        <end position="17"/>
    </location>
</feature>
<dbReference type="SUPFAM" id="SSF52833">
    <property type="entry name" value="Thioredoxin-like"/>
    <property type="match status" value="1"/>
</dbReference>
<dbReference type="InterPro" id="IPR017937">
    <property type="entry name" value="Thioredoxin_CS"/>
</dbReference>
<dbReference type="STRING" id="376733.SAMN04487972_102302"/>
<dbReference type="Gene3D" id="3.40.30.10">
    <property type="entry name" value="Glutaredoxin"/>
    <property type="match status" value="1"/>
</dbReference>
<evidence type="ECO:0000313" key="8">
    <source>
        <dbReference type="EMBL" id="SFA42405.1"/>
    </source>
</evidence>
<dbReference type="InterPro" id="IPR036249">
    <property type="entry name" value="Thioredoxin-like_sf"/>
</dbReference>
<organism evidence="7 9">
    <name type="scientific">Paracoccus halophilus</name>
    <dbReference type="NCBI Taxonomy" id="376733"/>
    <lineage>
        <taxon>Bacteria</taxon>
        <taxon>Pseudomonadati</taxon>
        <taxon>Pseudomonadota</taxon>
        <taxon>Alphaproteobacteria</taxon>
        <taxon>Rhodobacterales</taxon>
        <taxon>Paracoccaceae</taxon>
        <taxon>Paracoccus</taxon>
    </lineage>
</organism>
<dbReference type="Proteomes" id="UP000029846">
    <property type="component" value="Unassembled WGS sequence"/>
</dbReference>
<keyword evidence="3" id="KW-1015">Disulfide bond</keyword>
<name>A0A099F7I1_9RHOB</name>
<dbReference type="EMBL" id="JRKN01000001">
    <property type="protein sequence ID" value="KGJ06655.1"/>
    <property type="molecule type" value="Genomic_DNA"/>
</dbReference>
<dbReference type="PROSITE" id="PS51352">
    <property type="entry name" value="THIOREDOXIN_2"/>
    <property type="match status" value="1"/>
</dbReference>
<dbReference type="eggNOG" id="COG0526">
    <property type="taxonomic scope" value="Bacteria"/>
</dbReference>
<evidence type="ECO:0000313" key="10">
    <source>
        <dbReference type="Proteomes" id="UP000182312"/>
    </source>
</evidence>
<evidence type="ECO:0000256" key="4">
    <source>
        <dbReference type="ARBA" id="ARBA00023284"/>
    </source>
</evidence>
<dbReference type="OrthoDB" id="9811352at2"/>
<keyword evidence="4" id="KW-0676">Redox-active center</keyword>
<dbReference type="EMBL" id="FOJO01000002">
    <property type="protein sequence ID" value="SFA42405.1"/>
    <property type="molecule type" value="Genomic_DNA"/>
</dbReference>
<evidence type="ECO:0000259" key="6">
    <source>
        <dbReference type="PROSITE" id="PS51352"/>
    </source>
</evidence>
<dbReference type="GO" id="GO:0030313">
    <property type="term" value="C:cell envelope"/>
    <property type="evidence" value="ECO:0007669"/>
    <property type="project" value="UniProtKB-SubCell"/>
</dbReference>
<dbReference type="PANTHER" id="PTHR42852:SF6">
    <property type="entry name" value="THIOL:DISULFIDE INTERCHANGE PROTEIN DSBE"/>
    <property type="match status" value="1"/>
</dbReference>
<gene>
    <name evidence="7" type="ORF">IT41_00270</name>
    <name evidence="8" type="ORF">SAMN04487972_102302</name>
</gene>
<dbReference type="AlphaFoldDB" id="A0A099F7I1"/>
<dbReference type="InterPro" id="IPR050553">
    <property type="entry name" value="Thioredoxin_ResA/DsbE_sf"/>
</dbReference>
<dbReference type="PROSITE" id="PS51257">
    <property type="entry name" value="PROKAR_LIPOPROTEIN"/>
    <property type="match status" value="1"/>
</dbReference>
<dbReference type="InterPro" id="IPR013766">
    <property type="entry name" value="Thioredoxin_domain"/>
</dbReference>
<dbReference type="PANTHER" id="PTHR42852">
    <property type="entry name" value="THIOL:DISULFIDE INTERCHANGE PROTEIN DSBE"/>
    <property type="match status" value="1"/>
</dbReference>
<evidence type="ECO:0000256" key="2">
    <source>
        <dbReference type="ARBA" id="ARBA00022748"/>
    </source>
</evidence>
<evidence type="ECO:0000313" key="9">
    <source>
        <dbReference type="Proteomes" id="UP000029846"/>
    </source>
</evidence>
<dbReference type="Pfam" id="PF08534">
    <property type="entry name" value="Redoxin"/>
    <property type="match status" value="1"/>
</dbReference>
<keyword evidence="2" id="KW-0201">Cytochrome c-type biogenesis</keyword>
<reference evidence="7 9" key="1">
    <citation type="submission" date="2014-09" db="EMBL/GenBank/DDBJ databases">
        <authorList>
            <person name="McGinnis J.M."/>
            <person name="Wolfgang W.J."/>
        </authorList>
    </citation>
    <scope>NUCLEOTIDE SEQUENCE [LARGE SCALE GENOMIC DNA]</scope>
    <source>
        <strain evidence="7 9">JCM 14014</strain>
    </source>
</reference>
<dbReference type="Proteomes" id="UP000182312">
    <property type="component" value="Unassembled WGS sequence"/>
</dbReference>
<protein>
    <submittedName>
        <fullName evidence="8">Peroxiredoxin</fullName>
    </submittedName>
</protein>
<keyword evidence="5" id="KW-0732">Signal</keyword>
<dbReference type="GO" id="GO:0017004">
    <property type="term" value="P:cytochrome complex assembly"/>
    <property type="evidence" value="ECO:0007669"/>
    <property type="project" value="UniProtKB-KW"/>
</dbReference>
<evidence type="ECO:0000256" key="1">
    <source>
        <dbReference type="ARBA" id="ARBA00004196"/>
    </source>
</evidence>
<dbReference type="GO" id="GO:0015036">
    <property type="term" value="F:disulfide oxidoreductase activity"/>
    <property type="evidence" value="ECO:0007669"/>
    <property type="project" value="UniProtKB-ARBA"/>
</dbReference>